<reference evidence="4 5" key="1">
    <citation type="submission" date="2022-01" db="EMBL/GenBank/DDBJ databases">
        <authorList>
            <person name="Xiong W."/>
            <person name="Schranz E."/>
        </authorList>
    </citation>
    <scope>NUCLEOTIDE SEQUENCE [LARGE SCALE GENOMIC DNA]</scope>
</reference>
<dbReference type="GO" id="GO:0005524">
    <property type="term" value="F:ATP binding"/>
    <property type="evidence" value="ECO:0007669"/>
    <property type="project" value="UniProtKB-KW"/>
</dbReference>
<dbReference type="EMBL" id="CAKMRJ010001112">
    <property type="protein sequence ID" value="CAH1423796.1"/>
    <property type="molecule type" value="Genomic_DNA"/>
</dbReference>
<keyword evidence="2" id="KW-0547">Nucleotide-binding</keyword>
<evidence type="ECO:0000313" key="4">
    <source>
        <dbReference type="EMBL" id="CAH1423796.1"/>
    </source>
</evidence>
<name>A0AAU9ME18_9ASTR</name>
<sequence length="105" mass="11524">MVLRKMKETAEAYIGKPVKNAVITVPAYFNESQRHATKDAEKEKCARLRLVGGGTFDVSILTIVEGAHIIKVKAVSGDTHLGGEDLIIAWWITVFRNSKGNGKKT</sequence>
<dbReference type="Pfam" id="PF00012">
    <property type="entry name" value="HSP70"/>
    <property type="match status" value="2"/>
</dbReference>
<keyword evidence="3" id="KW-0067">ATP-binding</keyword>
<accession>A0AAU9ME18</accession>
<evidence type="ECO:0000256" key="1">
    <source>
        <dbReference type="ARBA" id="ARBA00007381"/>
    </source>
</evidence>
<evidence type="ECO:0000256" key="2">
    <source>
        <dbReference type="ARBA" id="ARBA00022741"/>
    </source>
</evidence>
<proteinExistence type="inferred from homology"/>
<dbReference type="GO" id="GO:0140662">
    <property type="term" value="F:ATP-dependent protein folding chaperone"/>
    <property type="evidence" value="ECO:0007669"/>
    <property type="project" value="InterPro"/>
</dbReference>
<dbReference type="InterPro" id="IPR043129">
    <property type="entry name" value="ATPase_NBD"/>
</dbReference>
<protein>
    <recommendedName>
        <fullName evidence="6">Heat shock protein 70</fullName>
    </recommendedName>
</protein>
<keyword evidence="5" id="KW-1185">Reference proteome</keyword>
<gene>
    <name evidence="4" type="ORF">LVIROSA_LOCUS11057</name>
</gene>
<evidence type="ECO:0008006" key="6">
    <source>
        <dbReference type="Google" id="ProtNLM"/>
    </source>
</evidence>
<dbReference type="InterPro" id="IPR013126">
    <property type="entry name" value="Hsp_70_fam"/>
</dbReference>
<dbReference type="AlphaFoldDB" id="A0AAU9ME18"/>
<dbReference type="Proteomes" id="UP001157418">
    <property type="component" value="Unassembled WGS sequence"/>
</dbReference>
<organism evidence="4 5">
    <name type="scientific">Lactuca virosa</name>
    <dbReference type="NCBI Taxonomy" id="75947"/>
    <lineage>
        <taxon>Eukaryota</taxon>
        <taxon>Viridiplantae</taxon>
        <taxon>Streptophyta</taxon>
        <taxon>Embryophyta</taxon>
        <taxon>Tracheophyta</taxon>
        <taxon>Spermatophyta</taxon>
        <taxon>Magnoliopsida</taxon>
        <taxon>eudicotyledons</taxon>
        <taxon>Gunneridae</taxon>
        <taxon>Pentapetalae</taxon>
        <taxon>asterids</taxon>
        <taxon>campanulids</taxon>
        <taxon>Asterales</taxon>
        <taxon>Asteraceae</taxon>
        <taxon>Cichorioideae</taxon>
        <taxon>Cichorieae</taxon>
        <taxon>Lactucinae</taxon>
        <taxon>Lactuca</taxon>
    </lineage>
</organism>
<evidence type="ECO:0000313" key="5">
    <source>
        <dbReference type="Proteomes" id="UP001157418"/>
    </source>
</evidence>
<dbReference type="PANTHER" id="PTHR19375">
    <property type="entry name" value="HEAT SHOCK PROTEIN 70KDA"/>
    <property type="match status" value="1"/>
</dbReference>
<dbReference type="FunFam" id="3.30.420.40:FF:000028">
    <property type="entry name" value="heat shock 70 kDa protein-like"/>
    <property type="match status" value="1"/>
</dbReference>
<comment type="similarity">
    <text evidence="1">Belongs to the heat shock protein 70 family.</text>
</comment>
<dbReference type="SUPFAM" id="SSF53067">
    <property type="entry name" value="Actin-like ATPase domain"/>
    <property type="match status" value="2"/>
</dbReference>
<comment type="caution">
    <text evidence="4">The sequence shown here is derived from an EMBL/GenBank/DDBJ whole genome shotgun (WGS) entry which is preliminary data.</text>
</comment>
<dbReference type="Gene3D" id="3.30.420.40">
    <property type="match status" value="2"/>
</dbReference>
<evidence type="ECO:0000256" key="3">
    <source>
        <dbReference type="ARBA" id="ARBA00022840"/>
    </source>
</evidence>